<comment type="caution">
    <text evidence="1">The sequence shown here is derived from an EMBL/GenBank/DDBJ whole genome shotgun (WGS) entry which is preliminary data.</text>
</comment>
<protein>
    <recommendedName>
        <fullName evidence="3">C2H2-type domain-containing protein</fullName>
    </recommendedName>
</protein>
<sequence length="184" mass="21310">MEEMMISKEKSTRIKSLIAECKLTQGAYLESHHGSGSWATTYSNEFINSACELYLLYKSFGLGDPLIFLSRQFCSAGIRSCRGAEFDIARLEYLYSTHMRHRLDELEKKNVPICSKVTCLYCLKKVVDLTQHISQAHPEFWEEYFTQNNIDLKGKTRCLSCGSFLKRTEGHQEKCLRTLEKRNE</sequence>
<dbReference type="AlphaFoldDB" id="A0AAW8NJL0"/>
<evidence type="ECO:0000313" key="2">
    <source>
        <dbReference type="Proteomes" id="UP001259340"/>
    </source>
</evidence>
<accession>A0AAW8NJL0</accession>
<organism evidence="1 2">
    <name type="scientific">Shewanella fidelis</name>
    <dbReference type="NCBI Taxonomy" id="173509"/>
    <lineage>
        <taxon>Bacteria</taxon>
        <taxon>Pseudomonadati</taxon>
        <taxon>Pseudomonadota</taxon>
        <taxon>Gammaproteobacteria</taxon>
        <taxon>Alteromonadales</taxon>
        <taxon>Shewanellaceae</taxon>
        <taxon>Shewanella</taxon>
    </lineage>
</organism>
<name>A0AAW8NJL0_9GAMM</name>
<proteinExistence type="predicted"/>
<dbReference type="RefSeq" id="WP_310654452.1">
    <property type="nucleotide sequence ID" value="NZ_JAPMLA010000009.1"/>
</dbReference>
<dbReference type="EMBL" id="JAPMLE010000001">
    <property type="protein sequence ID" value="MDR8523487.1"/>
    <property type="molecule type" value="Genomic_DNA"/>
</dbReference>
<gene>
    <name evidence="1" type="ORF">OS133_07255</name>
</gene>
<reference evidence="1" key="1">
    <citation type="submission" date="2022-11" db="EMBL/GenBank/DDBJ databases">
        <title>Prophages regulate Shewanella fidelis motility and biofilm formation: implications for gut colonization dynamics in Ciona robusta.</title>
        <authorList>
            <person name="Natarajan O."/>
            <person name="Gibboney S.L."/>
            <person name="Young M.N."/>
            <person name="Lim S.J."/>
            <person name="Pluta N."/>
            <person name="Atkinson C.G.F."/>
            <person name="Leigh B.A."/>
            <person name="Liberti A."/>
            <person name="Kees E."/>
            <person name="Breitbart M."/>
            <person name="Gralnick J."/>
            <person name="Dishaw L.J."/>
        </authorList>
    </citation>
    <scope>NUCLEOTIDE SEQUENCE</scope>
    <source>
        <strain evidence="1">3313</strain>
    </source>
</reference>
<dbReference type="Proteomes" id="UP001259340">
    <property type="component" value="Unassembled WGS sequence"/>
</dbReference>
<evidence type="ECO:0000313" key="1">
    <source>
        <dbReference type="EMBL" id="MDR8523487.1"/>
    </source>
</evidence>
<evidence type="ECO:0008006" key="3">
    <source>
        <dbReference type="Google" id="ProtNLM"/>
    </source>
</evidence>